<organism evidence="3 4">
    <name type="scientific">Panicum virgatum</name>
    <name type="common">Blackwell switchgrass</name>
    <dbReference type="NCBI Taxonomy" id="38727"/>
    <lineage>
        <taxon>Eukaryota</taxon>
        <taxon>Viridiplantae</taxon>
        <taxon>Streptophyta</taxon>
        <taxon>Embryophyta</taxon>
        <taxon>Tracheophyta</taxon>
        <taxon>Spermatophyta</taxon>
        <taxon>Magnoliopsida</taxon>
        <taxon>Liliopsida</taxon>
        <taxon>Poales</taxon>
        <taxon>Poaceae</taxon>
        <taxon>PACMAD clade</taxon>
        <taxon>Panicoideae</taxon>
        <taxon>Panicodae</taxon>
        <taxon>Paniceae</taxon>
        <taxon>Panicinae</taxon>
        <taxon>Panicum</taxon>
        <taxon>Panicum sect. Hiantes</taxon>
    </lineage>
</organism>
<dbReference type="EMBL" id="CM029038">
    <property type="protein sequence ID" value="KAG2649782.1"/>
    <property type="molecule type" value="Genomic_DNA"/>
</dbReference>
<gene>
    <name evidence="3" type="ORF">PVAP13_1NG131919</name>
</gene>
<evidence type="ECO:0000256" key="1">
    <source>
        <dbReference type="SAM" id="MobiDB-lite"/>
    </source>
</evidence>
<keyword evidence="2" id="KW-0472">Membrane</keyword>
<evidence type="ECO:0000313" key="3">
    <source>
        <dbReference type="EMBL" id="KAG2649782.1"/>
    </source>
</evidence>
<sequence>MASRGVLGADERPWPRRGGMGAAGARAFPPGDGGVRVPLRVELDAGERGDRGADGRVAAVRGAERERRAPVGECGRGAAAARSAGGRAHRAGGDRGGRAGGDGWGGEGARHAPPGRGAAAGGGAGGRARGVVLADAGGGRRQVESGSAWQAEAVEDGLATAETGDRRLSVLWFVCYLMMKIMNVCVFPSLQYLGLIS</sequence>
<feature type="region of interest" description="Disordered" evidence="1">
    <location>
        <begin position="1"/>
        <end position="124"/>
    </location>
</feature>
<keyword evidence="4" id="KW-1185">Reference proteome</keyword>
<reference evidence="3" key="1">
    <citation type="submission" date="2020-05" db="EMBL/GenBank/DDBJ databases">
        <title>WGS assembly of Panicum virgatum.</title>
        <authorList>
            <person name="Lovell J.T."/>
            <person name="Jenkins J."/>
            <person name="Shu S."/>
            <person name="Juenger T.E."/>
            <person name="Schmutz J."/>
        </authorList>
    </citation>
    <scope>NUCLEOTIDE SEQUENCE</scope>
    <source>
        <strain evidence="3">AP13</strain>
    </source>
</reference>
<keyword evidence="2" id="KW-1133">Transmembrane helix</keyword>
<feature type="compositionally biased region" description="Gly residues" evidence="1">
    <location>
        <begin position="98"/>
        <end position="107"/>
    </location>
</feature>
<accession>A0A8T0WLB4</accession>
<comment type="caution">
    <text evidence="3">The sequence shown here is derived from an EMBL/GenBank/DDBJ whole genome shotgun (WGS) entry which is preliminary data.</text>
</comment>
<keyword evidence="2" id="KW-0812">Transmembrane</keyword>
<protein>
    <submittedName>
        <fullName evidence="3">Uncharacterized protein</fullName>
    </submittedName>
</protein>
<evidence type="ECO:0000256" key="2">
    <source>
        <dbReference type="SAM" id="Phobius"/>
    </source>
</evidence>
<feature type="transmembrane region" description="Helical" evidence="2">
    <location>
        <begin position="170"/>
        <end position="190"/>
    </location>
</feature>
<proteinExistence type="predicted"/>
<dbReference type="Proteomes" id="UP000823388">
    <property type="component" value="Chromosome 1N"/>
</dbReference>
<name>A0A8T0WLB4_PANVG</name>
<feature type="compositionally biased region" description="Low complexity" evidence="1">
    <location>
        <begin position="76"/>
        <end position="86"/>
    </location>
</feature>
<evidence type="ECO:0000313" key="4">
    <source>
        <dbReference type="Proteomes" id="UP000823388"/>
    </source>
</evidence>
<dbReference type="AlphaFoldDB" id="A0A8T0WLB4"/>
<feature type="compositionally biased region" description="Basic and acidic residues" evidence="1">
    <location>
        <begin position="39"/>
        <end position="54"/>
    </location>
</feature>